<dbReference type="InterPro" id="IPR012944">
    <property type="entry name" value="SusD_RagB_dom"/>
</dbReference>
<sequence>MFSNKGFKYRKVAFLAMVGALTFSGCQKDFVELTPEFTLDAENNPSNMTQVEHILNGAYAGLRAADYYGSGSGTGSVSALMPDVMSDNLFETNQSLANSRPMSQLVFQINEDQITRFYNAGYKVISSANIILQNIDKFATATNAKQINRIKGQALTLRALAHFDMFKYFAENYDRNSTTTLALNYSKEFKVDVNAKPSRLNNKVFYDELLADLTQAQTFLADIDVTSVNAGFTTSRPRLSLAAVHLLKARVYLYAKMYPEAIASATAGISLAPALANTQTAFSGMYNQSAVGEIIWNVQFDANQGGPTNLVFFATQTQSYFRPALEIVTLAGTTGLIRTGDIRYSAYFANVRPSTAIPQALALIKYRGKGTLSNANANFVAMKTAELYLIRAEAYAAGSPANEALAMADLNTLRTARIAGYPGESLTGTALIEAIANERRREFVGEGHRFFDLKRTTRTLQRGSTCGVQNQSPITTCSLAPTAREWSFPITQTLTNANNALEQNPSWK</sequence>
<comment type="similarity">
    <text evidence="2">Belongs to the SusD family.</text>
</comment>
<evidence type="ECO:0000256" key="5">
    <source>
        <dbReference type="ARBA" id="ARBA00023237"/>
    </source>
</evidence>
<keyword evidence="9" id="KW-1185">Reference proteome</keyword>
<evidence type="ECO:0000256" key="3">
    <source>
        <dbReference type="ARBA" id="ARBA00022729"/>
    </source>
</evidence>
<dbReference type="OrthoDB" id="630434at2"/>
<feature type="domain" description="RagB/SusD" evidence="6">
    <location>
        <begin position="368"/>
        <end position="507"/>
    </location>
</feature>
<dbReference type="InterPro" id="IPR011990">
    <property type="entry name" value="TPR-like_helical_dom_sf"/>
</dbReference>
<dbReference type="Proteomes" id="UP000219281">
    <property type="component" value="Unassembled WGS sequence"/>
</dbReference>
<dbReference type="AlphaFoldDB" id="A0A286ADV9"/>
<feature type="domain" description="SusD-like N-terminal" evidence="7">
    <location>
        <begin position="46"/>
        <end position="232"/>
    </location>
</feature>
<keyword evidence="5" id="KW-0998">Cell outer membrane</keyword>
<reference evidence="9" key="1">
    <citation type="submission" date="2017-09" db="EMBL/GenBank/DDBJ databases">
        <authorList>
            <person name="Varghese N."/>
            <person name="Submissions S."/>
        </authorList>
    </citation>
    <scope>NUCLEOTIDE SEQUENCE [LARGE SCALE GENOMIC DNA]</scope>
    <source>
        <strain evidence="9">CGMCC 1.12803</strain>
    </source>
</reference>
<dbReference type="SUPFAM" id="SSF48452">
    <property type="entry name" value="TPR-like"/>
    <property type="match status" value="1"/>
</dbReference>
<evidence type="ECO:0000313" key="9">
    <source>
        <dbReference type="Proteomes" id="UP000219281"/>
    </source>
</evidence>
<keyword evidence="4" id="KW-0472">Membrane</keyword>
<dbReference type="EMBL" id="OCMT01000004">
    <property type="protein sequence ID" value="SOD20047.1"/>
    <property type="molecule type" value="Genomic_DNA"/>
</dbReference>
<dbReference type="GO" id="GO:0009279">
    <property type="term" value="C:cell outer membrane"/>
    <property type="evidence" value="ECO:0007669"/>
    <property type="project" value="UniProtKB-SubCell"/>
</dbReference>
<dbReference type="InterPro" id="IPR033985">
    <property type="entry name" value="SusD-like_N"/>
</dbReference>
<evidence type="ECO:0000256" key="2">
    <source>
        <dbReference type="ARBA" id="ARBA00006275"/>
    </source>
</evidence>
<organism evidence="8 9">
    <name type="scientific">Pedobacter xixiisoli</name>
    <dbReference type="NCBI Taxonomy" id="1476464"/>
    <lineage>
        <taxon>Bacteria</taxon>
        <taxon>Pseudomonadati</taxon>
        <taxon>Bacteroidota</taxon>
        <taxon>Sphingobacteriia</taxon>
        <taxon>Sphingobacteriales</taxon>
        <taxon>Sphingobacteriaceae</taxon>
        <taxon>Pedobacter</taxon>
    </lineage>
</organism>
<evidence type="ECO:0000256" key="1">
    <source>
        <dbReference type="ARBA" id="ARBA00004442"/>
    </source>
</evidence>
<dbReference type="Pfam" id="PF07980">
    <property type="entry name" value="SusD_RagB"/>
    <property type="match status" value="1"/>
</dbReference>
<dbReference type="Pfam" id="PF14322">
    <property type="entry name" value="SusD-like_3"/>
    <property type="match status" value="1"/>
</dbReference>
<proteinExistence type="inferred from homology"/>
<keyword evidence="3" id="KW-0732">Signal</keyword>
<dbReference type="PROSITE" id="PS51257">
    <property type="entry name" value="PROKAR_LIPOPROTEIN"/>
    <property type="match status" value="1"/>
</dbReference>
<evidence type="ECO:0000313" key="8">
    <source>
        <dbReference type="EMBL" id="SOD20047.1"/>
    </source>
</evidence>
<dbReference type="RefSeq" id="WP_097133527.1">
    <property type="nucleotide sequence ID" value="NZ_OCMT01000004.1"/>
</dbReference>
<gene>
    <name evidence="8" type="ORF">SAMN06297358_3756</name>
</gene>
<comment type="subcellular location">
    <subcellularLocation>
        <location evidence="1">Cell outer membrane</location>
    </subcellularLocation>
</comment>
<evidence type="ECO:0000259" key="6">
    <source>
        <dbReference type="Pfam" id="PF07980"/>
    </source>
</evidence>
<evidence type="ECO:0000259" key="7">
    <source>
        <dbReference type="Pfam" id="PF14322"/>
    </source>
</evidence>
<dbReference type="Gene3D" id="1.25.40.390">
    <property type="match status" value="1"/>
</dbReference>
<evidence type="ECO:0000256" key="4">
    <source>
        <dbReference type="ARBA" id="ARBA00023136"/>
    </source>
</evidence>
<name>A0A286ADV9_9SPHI</name>
<accession>A0A286ADV9</accession>
<protein>
    <submittedName>
        <fullName evidence="8">Starch-binding associating with outer membrane</fullName>
    </submittedName>
</protein>